<evidence type="ECO:0000313" key="3">
    <source>
        <dbReference type="Proteomes" id="UP000054359"/>
    </source>
</evidence>
<dbReference type="PANTHER" id="PTHR13832">
    <property type="entry name" value="PROTEIN PHOSPHATASE 2C"/>
    <property type="match status" value="1"/>
</dbReference>
<keyword evidence="3" id="KW-1185">Reference proteome</keyword>
<dbReference type="OrthoDB" id="10264738at2759"/>
<dbReference type="InterPro" id="IPR036457">
    <property type="entry name" value="PPM-type-like_dom_sf"/>
</dbReference>
<feature type="non-terminal residue" evidence="2">
    <location>
        <position position="99"/>
    </location>
</feature>
<dbReference type="AlphaFoldDB" id="A0A087TT53"/>
<dbReference type="InterPro" id="IPR001932">
    <property type="entry name" value="PPM-type_phosphatase-like_dom"/>
</dbReference>
<keyword evidence="2" id="KW-0808">Transferase</keyword>
<dbReference type="GO" id="GO:0004722">
    <property type="term" value="F:protein serine/threonine phosphatase activity"/>
    <property type="evidence" value="ECO:0007669"/>
    <property type="project" value="InterPro"/>
</dbReference>
<dbReference type="PROSITE" id="PS51746">
    <property type="entry name" value="PPM_2"/>
    <property type="match status" value="1"/>
</dbReference>
<dbReference type="InterPro" id="IPR015655">
    <property type="entry name" value="PP2C"/>
</dbReference>
<name>A0A087TT53_STEMI</name>
<dbReference type="SUPFAM" id="SSF81606">
    <property type="entry name" value="PP2C-like"/>
    <property type="match status" value="1"/>
</dbReference>
<feature type="domain" description="PPM-type phosphatase" evidence="1">
    <location>
        <begin position="1"/>
        <end position="99"/>
    </location>
</feature>
<dbReference type="CDD" id="cd00143">
    <property type="entry name" value="PP2Cc"/>
    <property type="match status" value="1"/>
</dbReference>
<dbReference type="PANTHER" id="PTHR13832:SF699">
    <property type="entry name" value="INTEGRIN-LINKED KINASE-ASSOCIATED SERINE_THREONINE PHOSPHATASE 2C"/>
    <property type="match status" value="1"/>
</dbReference>
<keyword evidence="2" id="KW-0418">Kinase</keyword>
<dbReference type="STRING" id="407821.A0A087TT53"/>
<dbReference type="Proteomes" id="UP000054359">
    <property type="component" value="Unassembled WGS sequence"/>
</dbReference>
<reference evidence="2 3" key="1">
    <citation type="submission" date="2013-11" db="EMBL/GenBank/DDBJ databases">
        <title>Genome sequencing of Stegodyphus mimosarum.</title>
        <authorList>
            <person name="Bechsgaard J."/>
        </authorList>
    </citation>
    <scope>NUCLEOTIDE SEQUENCE [LARGE SCALE GENOMIC DNA]</scope>
</reference>
<feature type="non-terminal residue" evidence="2">
    <location>
        <position position="1"/>
    </location>
</feature>
<sequence>VPFLQIEKEIKRSLIEVFKKTDEEFLKHATKTKPSWKDGTTAIVVLVIQNILYIANLGDSKAILCRYNKEAEKYVAVPLSIDHSPTDYKERMRIQKAGG</sequence>
<accession>A0A087TT53</accession>
<protein>
    <submittedName>
        <fullName evidence="2">Integrin-linked kinase-associated serine/threonine phosphatase 2C</fullName>
    </submittedName>
</protein>
<evidence type="ECO:0000259" key="1">
    <source>
        <dbReference type="PROSITE" id="PS51746"/>
    </source>
</evidence>
<dbReference type="Pfam" id="PF00481">
    <property type="entry name" value="PP2C"/>
    <property type="match status" value="1"/>
</dbReference>
<gene>
    <name evidence="2" type="ORF">X975_06259</name>
</gene>
<organism evidence="2 3">
    <name type="scientific">Stegodyphus mimosarum</name>
    <name type="common">African social velvet spider</name>
    <dbReference type="NCBI Taxonomy" id="407821"/>
    <lineage>
        <taxon>Eukaryota</taxon>
        <taxon>Metazoa</taxon>
        <taxon>Ecdysozoa</taxon>
        <taxon>Arthropoda</taxon>
        <taxon>Chelicerata</taxon>
        <taxon>Arachnida</taxon>
        <taxon>Araneae</taxon>
        <taxon>Araneomorphae</taxon>
        <taxon>Entelegynae</taxon>
        <taxon>Eresoidea</taxon>
        <taxon>Eresidae</taxon>
        <taxon>Stegodyphus</taxon>
    </lineage>
</organism>
<evidence type="ECO:0000313" key="2">
    <source>
        <dbReference type="EMBL" id="KFM68292.1"/>
    </source>
</evidence>
<dbReference type="GO" id="GO:0007229">
    <property type="term" value="P:integrin-mediated signaling pathway"/>
    <property type="evidence" value="ECO:0007669"/>
    <property type="project" value="UniProtKB-KW"/>
</dbReference>
<dbReference type="EMBL" id="KK116625">
    <property type="protein sequence ID" value="KFM68292.1"/>
    <property type="molecule type" value="Genomic_DNA"/>
</dbReference>
<dbReference type="Gene3D" id="3.60.40.10">
    <property type="entry name" value="PPM-type phosphatase domain"/>
    <property type="match status" value="1"/>
</dbReference>
<proteinExistence type="predicted"/>
<keyword evidence="2" id="KW-0401">Integrin</keyword>
<dbReference type="GO" id="GO:0016301">
    <property type="term" value="F:kinase activity"/>
    <property type="evidence" value="ECO:0007669"/>
    <property type="project" value="UniProtKB-KW"/>
</dbReference>